<dbReference type="Proteomes" id="UP000712281">
    <property type="component" value="Unassembled WGS sequence"/>
</dbReference>
<sequence>MPHGQILCLTAKEKPHSQVVCLAAKMSHTAMDVIEPDHQENLELDDRTRAGTSWNAIWNGRVLRRDASDREREQAVSYRVMSALVVSRERVEADRRIELRLRRDRDTGSSSRVRRVRV</sequence>
<comment type="caution">
    <text evidence="2">The sequence shown here is derived from an EMBL/GenBank/DDBJ whole genome shotgun (WGS) entry which is preliminary data.</text>
</comment>
<dbReference type="AlphaFoldDB" id="A0A8S9JU84"/>
<reference evidence="2" key="1">
    <citation type="submission" date="2019-12" db="EMBL/GenBank/DDBJ databases">
        <title>Genome sequencing and annotation of Brassica cretica.</title>
        <authorList>
            <person name="Studholme D.J."/>
            <person name="Sarris P.F."/>
        </authorList>
    </citation>
    <scope>NUCLEOTIDE SEQUENCE</scope>
    <source>
        <strain evidence="1">PFS-001/15</strain>
        <strain evidence="2">PFS-102/07</strain>
        <tissue evidence="2">Leaf</tissue>
    </source>
</reference>
<gene>
    <name evidence="1" type="ORF">F2Q68_00032527</name>
    <name evidence="2" type="ORF">F2Q70_00037174</name>
</gene>
<protein>
    <submittedName>
        <fullName evidence="2">Uncharacterized protein</fullName>
    </submittedName>
</protein>
<dbReference type="EMBL" id="QGKY02000246">
    <property type="protein sequence ID" value="KAF2586130.1"/>
    <property type="molecule type" value="Genomic_DNA"/>
</dbReference>
<name>A0A8S9JU84_BRACR</name>
<organism evidence="2">
    <name type="scientific">Brassica cretica</name>
    <name type="common">Mustard</name>
    <dbReference type="NCBI Taxonomy" id="69181"/>
    <lineage>
        <taxon>Eukaryota</taxon>
        <taxon>Viridiplantae</taxon>
        <taxon>Streptophyta</taxon>
        <taxon>Embryophyta</taxon>
        <taxon>Tracheophyta</taxon>
        <taxon>Spermatophyta</taxon>
        <taxon>Magnoliopsida</taxon>
        <taxon>eudicotyledons</taxon>
        <taxon>Gunneridae</taxon>
        <taxon>Pentapetalae</taxon>
        <taxon>rosids</taxon>
        <taxon>malvids</taxon>
        <taxon>Brassicales</taxon>
        <taxon>Brassicaceae</taxon>
        <taxon>Brassiceae</taxon>
        <taxon>Brassica</taxon>
    </lineage>
</organism>
<accession>A0A8S9JU84</accession>
<proteinExistence type="predicted"/>
<dbReference type="EMBL" id="QGKW02002005">
    <property type="protein sequence ID" value="KAF2542773.1"/>
    <property type="molecule type" value="Genomic_DNA"/>
</dbReference>
<evidence type="ECO:0000313" key="1">
    <source>
        <dbReference type="EMBL" id="KAF2542773.1"/>
    </source>
</evidence>
<evidence type="ECO:0000313" key="2">
    <source>
        <dbReference type="EMBL" id="KAF2586130.1"/>
    </source>
</evidence>